<keyword evidence="2" id="KW-0812">Transmembrane</keyword>
<dbReference type="EMBL" id="JBHMBC010000015">
    <property type="protein sequence ID" value="MFB9819862.1"/>
    <property type="molecule type" value="Genomic_DNA"/>
</dbReference>
<feature type="domain" description="DUF4190" evidence="3">
    <location>
        <begin position="124"/>
        <end position="184"/>
    </location>
</feature>
<keyword evidence="5" id="KW-1185">Reference proteome</keyword>
<evidence type="ECO:0000256" key="1">
    <source>
        <dbReference type="SAM" id="MobiDB-lite"/>
    </source>
</evidence>
<feature type="compositionally biased region" description="Low complexity" evidence="1">
    <location>
        <begin position="40"/>
        <end position="92"/>
    </location>
</feature>
<sequence length="202" mass="21033">MTDQPAKPESAPEGDEPPSYIPPAPQPGEIPYGEQPFASPAASGPYGQPQPQPQAQQPQEPYGQPQGGPAQFGQPAYGQQPASPYGQPASPYGQPPQGPPAYGQPASPYGQPAYYGMPVEPKGLSIASMCCGIAVFVGLGIFVLPQIAAVILGHMALKKEPAGKGMAIAGLVMGYLGIVGVIIFWVFIAIFAATASRYNYNY</sequence>
<keyword evidence="2" id="KW-0472">Membrane</keyword>
<proteinExistence type="predicted"/>
<name>A0ABV5Y104_ARTRM</name>
<dbReference type="InterPro" id="IPR025241">
    <property type="entry name" value="DUF4190"/>
</dbReference>
<evidence type="ECO:0000259" key="3">
    <source>
        <dbReference type="Pfam" id="PF13828"/>
    </source>
</evidence>
<evidence type="ECO:0000256" key="2">
    <source>
        <dbReference type="SAM" id="Phobius"/>
    </source>
</evidence>
<feature type="transmembrane region" description="Helical" evidence="2">
    <location>
        <begin position="126"/>
        <end position="153"/>
    </location>
</feature>
<reference evidence="4 5" key="1">
    <citation type="submission" date="2024-09" db="EMBL/GenBank/DDBJ databases">
        <authorList>
            <person name="Sun Q."/>
            <person name="Mori K."/>
        </authorList>
    </citation>
    <scope>NUCLEOTIDE SEQUENCE [LARGE SCALE GENOMIC DNA]</scope>
    <source>
        <strain evidence="4 5">JCM 1334</strain>
    </source>
</reference>
<feature type="compositionally biased region" description="Pro residues" evidence="1">
    <location>
        <begin position="19"/>
        <end position="28"/>
    </location>
</feature>
<keyword evidence="2" id="KW-1133">Transmembrane helix</keyword>
<dbReference type="Pfam" id="PF13828">
    <property type="entry name" value="DUF4190"/>
    <property type="match status" value="1"/>
</dbReference>
<protein>
    <submittedName>
        <fullName evidence="4">DUF4190 domain-containing protein</fullName>
    </submittedName>
</protein>
<evidence type="ECO:0000313" key="4">
    <source>
        <dbReference type="EMBL" id="MFB9819862.1"/>
    </source>
</evidence>
<evidence type="ECO:0000313" key="5">
    <source>
        <dbReference type="Proteomes" id="UP001589702"/>
    </source>
</evidence>
<gene>
    <name evidence="4" type="ORF">ACFFP1_10145</name>
</gene>
<dbReference type="Proteomes" id="UP001589702">
    <property type="component" value="Unassembled WGS sequence"/>
</dbReference>
<organism evidence="4 5">
    <name type="scientific">Arthrobacter ramosus</name>
    <dbReference type="NCBI Taxonomy" id="1672"/>
    <lineage>
        <taxon>Bacteria</taxon>
        <taxon>Bacillati</taxon>
        <taxon>Actinomycetota</taxon>
        <taxon>Actinomycetes</taxon>
        <taxon>Micrococcales</taxon>
        <taxon>Micrococcaceae</taxon>
        <taxon>Arthrobacter</taxon>
    </lineage>
</organism>
<accession>A0ABV5Y104</accession>
<feature type="region of interest" description="Disordered" evidence="1">
    <location>
        <begin position="1"/>
        <end position="105"/>
    </location>
</feature>
<dbReference type="RefSeq" id="WP_234754878.1">
    <property type="nucleotide sequence ID" value="NZ_BAAAWN010000001.1"/>
</dbReference>
<comment type="caution">
    <text evidence="4">The sequence shown here is derived from an EMBL/GenBank/DDBJ whole genome shotgun (WGS) entry which is preliminary data.</text>
</comment>
<feature type="transmembrane region" description="Helical" evidence="2">
    <location>
        <begin position="165"/>
        <end position="193"/>
    </location>
</feature>